<evidence type="ECO:0000313" key="2">
    <source>
        <dbReference type="EMBL" id="RDX94377.1"/>
    </source>
</evidence>
<accession>A0A371GUZ9</accession>
<feature type="domain" description="CTLH" evidence="1">
    <location>
        <begin position="42"/>
        <end position="99"/>
    </location>
</feature>
<sequence>AINEKNVHDIILSYLIQNCYIESSESFIACTGMKRPANQLEIMEKRNRILHNARVGNPLTAIDITEQLKQDILEDNNSLLFDLLSLHFIDLRACCKLLAFIESHVVGRIEALEFARTKLSPFGKEPLYMYKLLEFMALLAYENPVESPSFHLLSLEYRQQIVDCLNQTIHVYLNLPNETAMERLIKQALVVRQCLSQEDGPLPFFLTDFLKTR</sequence>
<dbReference type="InterPro" id="IPR013144">
    <property type="entry name" value="CRA_dom"/>
</dbReference>
<dbReference type="Proteomes" id="UP000257109">
    <property type="component" value="Unassembled WGS sequence"/>
</dbReference>
<protein>
    <submittedName>
        <fullName evidence="2">Glucose-induced degradation protein 8-like protein</fullName>
    </submittedName>
</protein>
<keyword evidence="3" id="KW-1185">Reference proteome</keyword>
<dbReference type="InterPro" id="IPR050618">
    <property type="entry name" value="Ubq-SigPath_Reg"/>
</dbReference>
<organism evidence="2 3">
    <name type="scientific">Mucuna pruriens</name>
    <name type="common">Velvet bean</name>
    <name type="synonym">Dolichos pruriens</name>
    <dbReference type="NCBI Taxonomy" id="157652"/>
    <lineage>
        <taxon>Eukaryota</taxon>
        <taxon>Viridiplantae</taxon>
        <taxon>Streptophyta</taxon>
        <taxon>Embryophyta</taxon>
        <taxon>Tracheophyta</taxon>
        <taxon>Spermatophyta</taxon>
        <taxon>Magnoliopsida</taxon>
        <taxon>eudicotyledons</taxon>
        <taxon>Gunneridae</taxon>
        <taxon>Pentapetalae</taxon>
        <taxon>rosids</taxon>
        <taxon>fabids</taxon>
        <taxon>Fabales</taxon>
        <taxon>Fabaceae</taxon>
        <taxon>Papilionoideae</taxon>
        <taxon>50 kb inversion clade</taxon>
        <taxon>NPAAA clade</taxon>
        <taxon>indigoferoid/millettioid clade</taxon>
        <taxon>Phaseoleae</taxon>
        <taxon>Mucuna</taxon>
    </lineage>
</organism>
<dbReference type="InterPro" id="IPR024964">
    <property type="entry name" value="CTLH/CRA"/>
</dbReference>
<gene>
    <name evidence="2" type="ORF">CR513_23251</name>
</gene>
<feature type="non-terminal residue" evidence="2">
    <location>
        <position position="1"/>
    </location>
</feature>
<dbReference type="PANTHER" id="PTHR12864">
    <property type="entry name" value="RAN BINDING PROTEIN 9-RELATED"/>
    <property type="match status" value="1"/>
</dbReference>
<evidence type="ECO:0000313" key="3">
    <source>
        <dbReference type="Proteomes" id="UP000257109"/>
    </source>
</evidence>
<evidence type="ECO:0000259" key="1">
    <source>
        <dbReference type="PROSITE" id="PS50897"/>
    </source>
</evidence>
<dbReference type="AlphaFoldDB" id="A0A371GUZ9"/>
<dbReference type="SMART" id="SM00668">
    <property type="entry name" value="CTLH"/>
    <property type="match status" value="1"/>
</dbReference>
<dbReference type="SMART" id="SM00757">
    <property type="entry name" value="CRA"/>
    <property type="match status" value="1"/>
</dbReference>
<reference evidence="2" key="1">
    <citation type="submission" date="2018-05" db="EMBL/GenBank/DDBJ databases">
        <title>Draft genome of Mucuna pruriens seed.</title>
        <authorList>
            <person name="Nnadi N.E."/>
            <person name="Vos R."/>
            <person name="Hasami M.H."/>
            <person name="Devisetty U.K."/>
            <person name="Aguiy J.C."/>
        </authorList>
    </citation>
    <scope>NUCLEOTIDE SEQUENCE [LARGE SCALE GENOMIC DNA]</scope>
    <source>
        <strain evidence="2">JCA_2017</strain>
    </source>
</reference>
<dbReference type="Pfam" id="PF10607">
    <property type="entry name" value="CTLH"/>
    <property type="match status" value="1"/>
</dbReference>
<name>A0A371GUZ9_MUCPR</name>
<comment type="caution">
    <text evidence="2">The sequence shown here is derived from an EMBL/GenBank/DDBJ whole genome shotgun (WGS) entry which is preliminary data.</text>
</comment>
<dbReference type="OrthoDB" id="2415936at2759"/>
<dbReference type="STRING" id="157652.A0A371GUZ9"/>
<dbReference type="PROSITE" id="PS50897">
    <property type="entry name" value="CTLH"/>
    <property type="match status" value="1"/>
</dbReference>
<dbReference type="InterPro" id="IPR006595">
    <property type="entry name" value="CTLH_C"/>
</dbReference>
<dbReference type="EMBL" id="QJKJ01004387">
    <property type="protein sequence ID" value="RDX94377.1"/>
    <property type="molecule type" value="Genomic_DNA"/>
</dbReference>
<proteinExistence type="predicted"/>